<organism evidence="3 4">
    <name type="scientific">Cotesia congregata</name>
    <name type="common">Parasitoid wasp</name>
    <name type="synonym">Apanteles congregatus</name>
    <dbReference type="NCBI Taxonomy" id="51543"/>
    <lineage>
        <taxon>Eukaryota</taxon>
        <taxon>Metazoa</taxon>
        <taxon>Ecdysozoa</taxon>
        <taxon>Arthropoda</taxon>
        <taxon>Hexapoda</taxon>
        <taxon>Insecta</taxon>
        <taxon>Pterygota</taxon>
        <taxon>Neoptera</taxon>
        <taxon>Endopterygota</taxon>
        <taxon>Hymenoptera</taxon>
        <taxon>Apocrita</taxon>
        <taxon>Ichneumonoidea</taxon>
        <taxon>Braconidae</taxon>
        <taxon>Microgastrinae</taxon>
        <taxon>Cotesia</taxon>
    </lineage>
</organism>
<proteinExistence type="predicted"/>
<keyword evidence="2" id="KW-0732">Signal</keyword>
<feature type="signal peptide" evidence="2">
    <location>
        <begin position="1"/>
        <end position="25"/>
    </location>
</feature>
<dbReference type="Proteomes" id="UP000786811">
    <property type="component" value="Unassembled WGS sequence"/>
</dbReference>
<keyword evidence="4" id="KW-1185">Reference proteome</keyword>
<feature type="chain" id="PRO_5035234440" evidence="2">
    <location>
        <begin position="26"/>
        <end position="213"/>
    </location>
</feature>
<sequence>MSKKMLKFVFLLRLLAFYLISCTLAEDEYEYEDEPAAPVVTQAPAKPASRLGSLLSPRGRAPIGRKTSSTTTTTSKPVEQAVEEETELDDEVDDENAEQEDIPTTTTEASKKLRAGGIMRSFRTNEDLLAALKRRRAQAGTHRETSTHSSVEASTSKSKSLSGRNKSNSNSESSTRPGTRGRFGSNSRGKVQEQTEETQQDEVQVKSKPYQRG</sequence>
<feature type="region of interest" description="Disordered" evidence="1">
    <location>
        <begin position="40"/>
        <end position="118"/>
    </location>
</feature>
<dbReference type="OrthoDB" id="8197504at2759"/>
<feature type="compositionally biased region" description="Acidic residues" evidence="1">
    <location>
        <begin position="81"/>
        <end position="101"/>
    </location>
</feature>
<evidence type="ECO:0000256" key="2">
    <source>
        <dbReference type="SAM" id="SignalP"/>
    </source>
</evidence>
<comment type="caution">
    <text evidence="3">The sequence shown here is derived from an EMBL/GenBank/DDBJ whole genome shotgun (WGS) entry which is preliminary data.</text>
</comment>
<reference evidence="3" key="1">
    <citation type="submission" date="2021-04" db="EMBL/GenBank/DDBJ databases">
        <authorList>
            <person name="Chebbi M.A.C M."/>
        </authorList>
    </citation>
    <scope>NUCLEOTIDE SEQUENCE</scope>
</reference>
<feature type="region of interest" description="Disordered" evidence="1">
    <location>
        <begin position="135"/>
        <end position="213"/>
    </location>
</feature>
<feature type="compositionally biased region" description="Polar residues" evidence="1">
    <location>
        <begin position="163"/>
        <end position="177"/>
    </location>
</feature>
<dbReference type="AlphaFoldDB" id="A0A8J2MPQ7"/>
<feature type="compositionally biased region" description="Low complexity" evidence="1">
    <location>
        <begin position="67"/>
        <end position="80"/>
    </location>
</feature>
<name>A0A8J2MPQ7_COTCN</name>
<protein>
    <submittedName>
        <fullName evidence="3">Uncharacterized protein</fullName>
    </submittedName>
</protein>
<evidence type="ECO:0000313" key="4">
    <source>
        <dbReference type="Proteomes" id="UP000786811"/>
    </source>
</evidence>
<gene>
    <name evidence="3" type="ORF">HICCMSTLAB_LOCUS10918</name>
</gene>
<accession>A0A8J2MPQ7</accession>
<evidence type="ECO:0000256" key="1">
    <source>
        <dbReference type="SAM" id="MobiDB-lite"/>
    </source>
</evidence>
<evidence type="ECO:0000313" key="3">
    <source>
        <dbReference type="EMBL" id="CAG5102244.1"/>
    </source>
</evidence>
<feature type="compositionally biased region" description="Low complexity" evidence="1">
    <location>
        <begin position="147"/>
        <end position="162"/>
    </location>
</feature>
<dbReference type="EMBL" id="CAJNRD030001123">
    <property type="protein sequence ID" value="CAG5102244.1"/>
    <property type="molecule type" value="Genomic_DNA"/>
</dbReference>